<dbReference type="EMBL" id="MU266637">
    <property type="protein sequence ID" value="KAH7919709.1"/>
    <property type="molecule type" value="Genomic_DNA"/>
</dbReference>
<evidence type="ECO:0000313" key="1">
    <source>
        <dbReference type="EMBL" id="KAH7919709.1"/>
    </source>
</evidence>
<accession>A0ACB8B2E4</accession>
<reference evidence="1" key="1">
    <citation type="journal article" date="2021" name="New Phytol.">
        <title>Evolutionary innovations through gain and loss of genes in the ectomycorrhizal Boletales.</title>
        <authorList>
            <person name="Wu G."/>
            <person name="Miyauchi S."/>
            <person name="Morin E."/>
            <person name="Kuo A."/>
            <person name="Drula E."/>
            <person name="Varga T."/>
            <person name="Kohler A."/>
            <person name="Feng B."/>
            <person name="Cao Y."/>
            <person name="Lipzen A."/>
            <person name="Daum C."/>
            <person name="Hundley H."/>
            <person name="Pangilinan J."/>
            <person name="Johnson J."/>
            <person name="Barry K."/>
            <person name="LaButti K."/>
            <person name="Ng V."/>
            <person name="Ahrendt S."/>
            <person name="Min B."/>
            <person name="Choi I.G."/>
            <person name="Park H."/>
            <person name="Plett J.M."/>
            <person name="Magnuson J."/>
            <person name="Spatafora J.W."/>
            <person name="Nagy L.G."/>
            <person name="Henrissat B."/>
            <person name="Grigoriev I.V."/>
            <person name="Yang Z.L."/>
            <person name="Xu J."/>
            <person name="Martin F.M."/>
        </authorList>
    </citation>
    <scope>NUCLEOTIDE SEQUENCE</scope>
    <source>
        <strain evidence="1">KUC20120723A-06</strain>
    </source>
</reference>
<dbReference type="Proteomes" id="UP000790709">
    <property type="component" value="Unassembled WGS sequence"/>
</dbReference>
<sequence length="616" mass="70273">MSYNNGRARGVQRFLSYKSGGIFVAVCVLAISLRNVYFATVPSPIQVVPAVDIETPLSPVRPDSENVGHTTRLGAHHYRSDGLLAVNPDGPHPIFELIKNAETNWASKLDRASKSLDEAVAEYKRRYHRSPPLHFDLWWDYVTANNVQLPDEYDDIYRDLEPFWGMDPHFLRETQAELETRLGVVTVEKLASDPLIAMVNATVPADRHDQLIQTVYNIIDLVVDVEHLLPPFRATFSPYDNPSMLSDYRIKSMALAAAANRTTIQRSDLPSNRELGWVQACSPSSPAREQPINLEKPPLPPTNKTFISDHRLSMDPCLHPTLLHHHGQFLSHNYGPFPQTTLVPRFSLCATMLHHDLRPVVPHSWVEDILPRGDDPPWDQKNNERLVWRGSNTGIYHGSDTRWRTSHRDRLVYFANDDEGFTDVLPSPASDNITVGKPENFRKAHINPALLDIEFAGKPVACEPAICTVLEEVFDYRKRQTIKEAGNYKYVLDIDGNGWSSRFKRLITSNSLVFKATVYPEWFMDRIAPWVHYIPVQMDLSDLLDSLTFFRGGPSGEGAHEDLARKIADAGRNWSKTFWRHEDMTAYMFRLFLEYARVSSLDRDAFTYKESTHDAR</sequence>
<proteinExistence type="predicted"/>
<organism evidence="1 2">
    <name type="scientific">Leucogyrophana mollusca</name>
    <dbReference type="NCBI Taxonomy" id="85980"/>
    <lineage>
        <taxon>Eukaryota</taxon>
        <taxon>Fungi</taxon>
        <taxon>Dikarya</taxon>
        <taxon>Basidiomycota</taxon>
        <taxon>Agaricomycotina</taxon>
        <taxon>Agaricomycetes</taxon>
        <taxon>Agaricomycetidae</taxon>
        <taxon>Boletales</taxon>
        <taxon>Boletales incertae sedis</taxon>
        <taxon>Leucogyrophana</taxon>
    </lineage>
</organism>
<protein>
    <submittedName>
        <fullName evidence="1">Glycosyltransferase family 90 protein</fullName>
    </submittedName>
</protein>
<comment type="caution">
    <text evidence="1">The sequence shown here is derived from an EMBL/GenBank/DDBJ whole genome shotgun (WGS) entry which is preliminary data.</text>
</comment>
<name>A0ACB8B2E4_9AGAM</name>
<evidence type="ECO:0000313" key="2">
    <source>
        <dbReference type="Proteomes" id="UP000790709"/>
    </source>
</evidence>
<gene>
    <name evidence="1" type="ORF">BV22DRAFT_1022523</name>
</gene>
<keyword evidence="2" id="KW-1185">Reference proteome</keyword>